<gene>
    <name evidence="1" type="ORF">FPLFYP42_01964</name>
</gene>
<dbReference type="InterPro" id="IPR027417">
    <property type="entry name" value="P-loop_NTPase"/>
</dbReference>
<evidence type="ECO:0000313" key="1">
    <source>
        <dbReference type="EMBL" id="VYU33632.1"/>
    </source>
</evidence>
<sequence>MQRQIDEWKPGQEPLTIPDELTGRVLNRNYMVDWQDRLFQDSVLVRFEDGKLNPKATFTALAAFLDLPYTKSMTYCSRNGERDPESLKGNDRGFDPAAIYRTYEEYLGREERVYLEYLMGDVYRRYGYDFQCYDGAPMDEEAMNALVGKLHGCTDLILASYKKAMEHKVFFEGEDPEQRRQEILTEIGENMAAKRREIAGVLMRGLRFVNKNGAPLNFMPLLELDPALLEQPLYH</sequence>
<organism evidence="1">
    <name type="scientific">Flavonifractor plautii</name>
    <name type="common">Fusobacterium plautii</name>
    <dbReference type="NCBI Taxonomy" id="292800"/>
    <lineage>
        <taxon>Bacteria</taxon>
        <taxon>Bacillati</taxon>
        <taxon>Bacillota</taxon>
        <taxon>Clostridia</taxon>
        <taxon>Eubacteriales</taxon>
        <taxon>Oscillospiraceae</taxon>
        <taxon>Flavonifractor</taxon>
    </lineage>
</organism>
<dbReference type="Gene3D" id="3.40.50.300">
    <property type="entry name" value="P-loop containing nucleotide triphosphate hydrolases"/>
    <property type="match status" value="1"/>
</dbReference>
<dbReference type="SUPFAM" id="SSF52540">
    <property type="entry name" value="P-loop containing nucleoside triphosphate hydrolases"/>
    <property type="match status" value="1"/>
</dbReference>
<accession>A0A6N3DZ22</accession>
<dbReference type="AlphaFoldDB" id="A0A6N3DZ22"/>
<protein>
    <submittedName>
        <fullName evidence="1">Uncharacterized protein</fullName>
    </submittedName>
</protein>
<reference evidence="1" key="1">
    <citation type="submission" date="2019-11" db="EMBL/GenBank/DDBJ databases">
        <authorList>
            <person name="Feng L."/>
        </authorList>
    </citation>
    <scope>NUCLEOTIDE SEQUENCE</scope>
    <source>
        <strain evidence="1">FplautiiLFYP42</strain>
    </source>
</reference>
<dbReference type="EMBL" id="CACRUB010000033">
    <property type="protein sequence ID" value="VYU33632.1"/>
    <property type="molecule type" value="Genomic_DNA"/>
</dbReference>
<proteinExistence type="predicted"/>
<name>A0A6N3DZ22_FLAPL</name>